<sequence length="163" mass="18351">MIANLYLALLYMSLDRKRGLFETNDNQDLAFRKAIEMINTDESKLPRAKLQAKVKKVAPQDSFRALKTACDFLEEGMAAIIGPKSPSNIGVLHSICDTFQVPLLLTHWAPRSTPRSHVINFFPDSRILASAFTEFIKQDSWKSFTLIFEDNEGKAAKLGMLDS</sequence>
<evidence type="ECO:0000313" key="7">
    <source>
        <dbReference type="Proteomes" id="UP000499080"/>
    </source>
</evidence>
<dbReference type="GO" id="GO:0016020">
    <property type="term" value="C:membrane"/>
    <property type="evidence" value="ECO:0007669"/>
    <property type="project" value="UniProtKB-SubCell"/>
</dbReference>
<comment type="caution">
    <text evidence="6">The sequence shown here is derived from an EMBL/GenBank/DDBJ whole genome shotgun (WGS) entry which is preliminary data.</text>
</comment>
<dbReference type="InterPro" id="IPR028082">
    <property type="entry name" value="Peripla_BP_I"/>
</dbReference>
<dbReference type="Pfam" id="PF01094">
    <property type="entry name" value="ANF_receptor"/>
    <property type="match status" value="1"/>
</dbReference>
<dbReference type="SUPFAM" id="SSF53822">
    <property type="entry name" value="Periplasmic binding protein-like I"/>
    <property type="match status" value="1"/>
</dbReference>
<keyword evidence="4" id="KW-0472">Membrane</keyword>
<dbReference type="Proteomes" id="UP000499080">
    <property type="component" value="Unassembled WGS sequence"/>
</dbReference>
<keyword evidence="2" id="KW-0812">Transmembrane</keyword>
<feature type="domain" description="Receptor ligand binding region" evidence="5">
    <location>
        <begin position="28"/>
        <end position="153"/>
    </location>
</feature>
<evidence type="ECO:0000256" key="4">
    <source>
        <dbReference type="ARBA" id="ARBA00023136"/>
    </source>
</evidence>
<keyword evidence="6" id="KW-0675">Receptor</keyword>
<evidence type="ECO:0000256" key="3">
    <source>
        <dbReference type="ARBA" id="ARBA00022989"/>
    </source>
</evidence>
<evidence type="ECO:0000256" key="1">
    <source>
        <dbReference type="ARBA" id="ARBA00004370"/>
    </source>
</evidence>
<proteinExistence type="predicted"/>
<dbReference type="OrthoDB" id="6433700at2759"/>
<evidence type="ECO:0000313" key="6">
    <source>
        <dbReference type="EMBL" id="GBM93606.1"/>
    </source>
</evidence>
<dbReference type="InterPro" id="IPR001828">
    <property type="entry name" value="ANF_lig-bd_rcpt"/>
</dbReference>
<comment type="subcellular location">
    <subcellularLocation>
        <location evidence="1">Membrane</location>
    </subcellularLocation>
</comment>
<organism evidence="6 7">
    <name type="scientific">Araneus ventricosus</name>
    <name type="common">Orbweaver spider</name>
    <name type="synonym">Epeira ventricosa</name>
    <dbReference type="NCBI Taxonomy" id="182803"/>
    <lineage>
        <taxon>Eukaryota</taxon>
        <taxon>Metazoa</taxon>
        <taxon>Ecdysozoa</taxon>
        <taxon>Arthropoda</taxon>
        <taxon>Chelicerata</taxon>
        <taxon>Arachnida</taxon>
        <taxon>Araneae</taxon>
        <taxon>Araneomorphae</taxon>
        <taxon>Entelegynae</taxon>
        <taxon>Araneoidea</taxon>
        <taxon>Araneidae</taxon>
        <taxon>Araneus</taxon>
    </lineage>
</organism>
<protein>
    <submittedName>
        <fullName evidence="6">Glutamate receptor ionotropic, kainate 1</fullName>
    </submittedName>
</protein>
<dbReference type="Gene3D" id="3.40.50.2300">
    <property type="match status" value="1"/>
</dbReference>
<accession>A0A4Y2JWK2</accession>
<name>A0A4Y2JWK2_ARAVE</name>
<keyword evidence="7" id="KW-1185">Reference proteome</keyword>
<evidence type="ECO:0000259" key="5">
    <source>
        <dbReference type="Pfam" id="PF01094"/>
    </source>
</evidence>
<keyword evidence="3" id="KW-1133">Transmembrane helix</keyword>
<dbReference type="EMBL" id="BGPR01003888">
    <property type="protein sequence ID" value="GBM93606.1"/>
    <property type="molecule type" value="Genomic_DNA"/>
</dbReference>
<dbReference type="AlphaFoldDB" id="A0A4Y2JWK2"/>
<reference evidence="6 7" key="1">
    <citation type="journal article" date="2019" name="Sci. Rep.">
        <title>Orb-weaving spider Araneus ventricosus genome elucidates the spidroin gene catalogue.</title>
        <authorList>
            <person name="Kono N."/>
            <person name="Nakamura H."/>
            <person name="Ohtoshi R."/>
            <person name="Moran D.A.P."/>
            <person name="Shinohara A."/>
            <person name="Yoshida Y."/>
            <person name="Fujiwara M."/>
            <person name="Mori M."/>
            <person name="Tomita M."/>
            <person name="Arakawa K."/>
        </authorList>
    </citation>
    <scope>NUCLEOTIDE SEQUENCE [LARGE SCALE GENOMIC DNA]</scope>
</reference>
<evidence type="ECO:0000256" key="2">
    <source>
        <dbReference type="ARBA" id="ARBA00022692"/>
    </source>
</evidence>
<gene>
    <name evidence="6" type="primary">GRIK1_2</name>
    <name evidence="6" type="ORF">AVEN_247168_1</name>
</gene>